<evidence type="ECO:0000256" key="3">
    <source>
        <dbReference type="SAM" id="MobiDB-lite"/>
    </source>
</evidence>
<keyword evidence="5" id="KW-1185">Reference proteome</keyword>
<dbReference type="EMBL" id="CP012159">
    <property type="protein sequence ID" value="AKT37858.1"/>
    <property type="molecule type" value="Genomic_DNA"/>
</dbReference>
<comment type="similarity">
    <text evidence="1">Belongs to the short-chain dehydrogenases/reductases (SDR) family.</text>
</comment>
<reference evidence="4 5" key="1">
    <citation type="submission" date="2015-07" db="EMBL/GenBank/DDBJ databases">
        <title>Genome analysis of myxobacterium Chondromyces crocatus Cm c5 reveals a high potential for natural compound synthesis and the genetic basis for the loss of fruiting body formation.</title>
        <authorList>
            <person name="Zaburannyi N."/>
            <person name="Bunk B."/>
            <person name="Maier J."/>
            <person name="Overmann J."/>
            <person name="Mueller R."/>
        </authorList>
    </citation>
    <scope>NUCLEOTIDE SEQUENCE [LARGE SCALE GENOMIC DNA]</scope>
    <source>
        <strain evidence="4 5">Cm c5</strain>
    </source>
</reference>
<dbReference type="PANTHER" id="PTHR24320:SF148">
    <property type="entry name" value="NAD(P)-BINDING ROSSMANN-FOLD SUPERFAMILY PROTEIN"/>
    <property type="match status" value="1"/>
</dbReference>
<accession>A0A0K1EBA0</accession>
<feature type="region of interest" description="Disordered" evidence="3">
    <location>
        <begin position="261"/>
        <end position="281"/>
    </location>
</feature>
<evidence type="ECO:0000256" key="1">
    <source>
        <dbReference type="ARBA" id="ARBA00006484"/>
    </source>
</evidence>
<dbReference type="InterPro" id="IPR036291">
    <property type="entry name" value="NAD(P)-bd_dom_sf"/>
</dbReference>
<dbReference type="Pfam" id="PF00106">
    <property type="entry name" value="adh_short"/>
    <property type="match status" value="1"/>
</dbReference>
<dbReference type="Gene3D" id="3.40.50.720">
    <property type="entry name" value="NAD(P)-binding Rossmann-like Domain"/>
    <property type="match status" value="1"/>
</dbReference>
<dbReference type="Proteomes" id="UP000067626">
    <property type="component" value="Chromosome"/>
</dbReference>
<evidence type="ECO:0000313" key="4">
    <source>
        <dbReference type="EMBL" id="AKT37858.1"/>
    </source>
</evidence>
<name>A0A0K1EBA0_CHOCO</name>
<dbReference type="PANTHER" id="PTHR24320">
    <property type="entry name" value="RETINOL DEHYDROGENASE"/>
    <property type="match status" value="1"/>
</dbReference>
<evidence type="ECO:0000256" key="2">
    <source>
        <dbReference type="ARBA" id="ARBA00023002"/>
    </source>
</evidence>
<dbReference type="GO" id="GO:0016491">
    <property type="term" value="F:oxidoreductase activity"/>
    <property type="evidence" value="ECO:0007669"/>
    <property type="project" value="UniProtKB-KW"/>
</dbReference>
<dbReference type="PRINTS" id="PR00081">
    <property type="entry name" value="GDHRDH"/>
</dbReference>
<dbReference type="InterPro" id="IPR002347">
    <property type="entry name" value="SDR_fam"/>
</dbReference>
<dbReference type="PATRIC" id="fig|52.7.peg.2155"/>
<dbReference type="STRING" id="52.CMC5_020010"/>
<feature type="compositionally biased region" description="Polar residues" evidence="3">
    <location>
        <begin position="270"/>
        <end position="281"/>
    </location>
</feature>
<dbReference type="RefSeq" id="WP_050430170.1">
    <property type="nucleotide sequence ID" value="NZ_CP012159.1"/>
</dbReference>
<proteinExistence type="inferred from homology"/>
<protein>
    <recommendedName>
        <fullName evidence="6">Short-chain dehydrogenase</fullName>
    </recommendedName>
</protein>
<evidence type="ECO:0000313" key="5">
    <source>
        <dbReference type="Proteomes" id="UP000067626"/>
    </source>
</evidence>
<dbReference type="KEGG" id="ccro:CMC5_020010"/>
<dbReference type="AlphaFoldDB" id="A0A0K1EBA0"/>
<dbReference type="SUPFAM" id="SSF51735">
    <property type="entry name" value="NAD(P)-binding Rossmann-fold domains"/>
    <property type="match status" value="1"/>
</dbReference>
<evidence type="ECO:0008006" key="6">
    <source>
        <dbReference type="Google" id="ProtNLM"/>
    </source>
</evidence>
<keyword evidence="2" id="KW-0560">Oxidoreductase</keyword>
<gene>
    <name evidence="4" type="ORF">CMC5_020010</name>
</gene>
<dbReference type="OrthoDB" id="3237043at2"/>
<organism evidence="4 5">
    <name type="scientific">Chondromyces crocatus</name>
    <dbReference type="NCBI Taxonomy" id="52"/>
    <lineage>
        <taxon>Bacteria</taxon>
        <taxon>Pseudomonadati</taxon>
        <taxon>Myxococcota</taxon>
        <taxon>Polyangia</taxon>
        <taxon>Polyangiales</taxon>
        <taxon>Polyangiaceae</taxon>
        <taxon>Chondromyces</taxon>
    </lineage>
</organism>
<sequence>MPDLVLTGATRGIGHALALALAEKRDTRLVLVARDQQRLDDLVATIVARGGNAVAVPGDLGSLDGARALSEHLLGVVEEGATLVHNAGLWPSQRTLTADGLEAAFVVNHLGPLLMQRPLLQAGRLRRLLVVSAGLIALGRFDEERTPRGDDFSAMRTYANTKLCFAIAQRDLAERHPDLDVLVLHPGVVRTDLGARKGPIGWLLSLVKRAWESPEACAARLVRILDRPRWSPPGTARWLIEEDERPWPSNTRDEATVRAVRDATATLTTGSSPSPQTRAGT</sequence>